<feature type="domain" description="ABC transporter" evidence="5">
    <location>
        <begin position="4"/>
        <end position="234"/>
    </location>
</feature>
<gene>
    <name evidence="6" type="primary">nikO</name>
    <name evidence="6" type="ORF">NNJEOMEG_02490</name>
</gene>
<proteinExistence type="inferred from homology"/>
<dbReference type="SUPFAM" id="SSF52540">
    <property type="entry name" value="P-loop containing nucleoside triphosphate hydrolases"/>
    <property type="match status" value="1"/>
</dbReference>
<evidence type="ECO:0000259" key="5">
    <source>
        <dbReference type="PROSITE" id="PS50893"/>
    </source>
</evidence>
<evidence type="ECO:0000313" key="6">
    <source>
        <dbReference type="EMBL" id="GFK94643.1"/>
    </source>
</evidence>
<dbReference type="RefSeq" id="WP_173084911.1">
    <property type="nucleotide sequence ID" value="NZ_BLTE01000011.1"/>
</dbReference>
<comment type="similarity">
    <text evidence="1">Belongs to the ABC transporter superfamily.</text>
</comment>
<dbReference type="GO" id="GO:0042626">
    <property type="term" value="F:ATPase-coupled transmembrane transporter activity"/>
    <property type="evidence" value="ECO:0007669"/>
    <property type="project" value="TreeGrafter"/>
</dbReference>
<dbReference type="PROSITE" id="PS00211">
    <property type="entry name" value="ABC_TRANSPORTER_1"/>
    <property type="match status" value="1"/>
</dbReference>
<dbReference type="GO" id="GO:0016887">
    <property type="term" value="F:ATP hydrolysis activity"/>
    <property type="evidence" value="ECO:0007669"/>
    <property type="project" value="InterPro"/>
</dbReference>
<comment type="caution">
    <text evidence="6">The sequence shown here is derived from an EMBL/GenBank/DDBJ whole genome shotgun (WGS) entry which is preliminary data.</text>
</comment>
<dbReference type="Proteomes" id="UP000494245">
    <property type="component" value="Unassembled WGS sequence"/>
</dbReference>
<dbReference type="GO" id="GO:0043190">
    <property type="term" value="C:ATP-binding cassette (ABC) transporter complex"/>
    <property type="evidence" value="ECO:0007669"/>
    <property type="project" value="TreeGrafter"/>
</dbReference>
<dbReference type="GO" id="GO:0005524">
    <property type="term" value="F:ATP binding"/>
    <property type="evidence" value="ECO:0007669"/>
    <property type="project" value="UniProtKB-KW"/>
</dbReference>
<dbReference type="InterPro" id="IPR050095">
    <property type="entry name" value="ECF_ABC_transporter_ATP-bd"/>
</dbReference>
<reference evidence="6 7" key="1">
    <citation type="submission" date="2020-04" db="EMBL/GenBank/DDBJ databases">
        <authorList>
            <consortium name="Desulfovibrio sp. FSS-1 genome sequencing consortium"/>
            <person name="Shimoshige H."/>
            <person name="Kobayashi H."/>
            <person name="Maekawa T."/>
        </authorList>
    </citation>
    <scope>NUCLEOTIDE SEQUENCE [LARGE SCALE GENOMIC DNA]</scope>
    <source>
        <strain evidence="6 7">SIID29052-01</strain>
    </source>
</reference>
<dbReference type="PANTHER" id="PTHR43553:SF24">
    <property type="entry name" value="ENERGY-COUPLING FACTOR TRANSPORTER ATP-BINDING PROTEIN ECFA1"/>
    <property type="match status" value="1"/>
</dbReference>
<dbReference type="InterPro" id="IPR015856">
    <property type="entry name" value="ABC_transpr_CbiO/EcfA_su"/>
</dbReference>
<keyword evidence="2" id="KW-0813">Transport</keyword>
<keyword evidence="7" id="KW-1185">Reference proteome</keyword>
<dbReference type="SMART" id="SM00382">
    <property type="entry name" value="AAA"/>
    <property type="match status" value="1"/>
</dbReference>
<dbReference type="InterPro" id="IPR003593">
    <property type="entry name" value="AAA+_ATPase"/>
</dbReference>
<dbReference type="EC" id="3.6.3.-" evidence="6"/>
<dbReference type="AlphaFoldDB" id="A0A6V8LQ39"/>
<protein>
    <submittedName>
        <fullName evidence="6">Nickel import ATP-binding protein NikO</fullName>
        <ecNumber evidence="6">3.6.3.-</ecNumber>
    </submittedName>
</protein>
<evidence type="ECO:0000313" key="7">
    <source>
        <dbReference type="Proteomes" id="UP000494245"/>
    </source>
</evidence>
<name>A0A6V8LQ39_9BACT</name>
<evidence type="ECO:0000256" key="1">
    <source>
        <dbReference type="ARBA" id="ARBA00005417"/>
    </source>
</evidence>
<dbReference type="InterPro" id="IPR027417">
    <property type="entry name" value="P-loop_NTPase"/>
</dbReference>
<evidence type="ECO:0000256" key="3">
    <source>
        <dbReference type="ARBA" id="ARBA00022741"/>
    </source>
</evidence>
<dbReference type="PROSITE" id="PS50893">
    <property type="entry name" value="ABC_TRANSPORTER_2"/>
    <property type="match status" value="1"/>
</dbReference>
<sequence>MNLLELRGVHCGYQGRPVLSGLDLSLAPGERLGLAGHTGSGKTTLLKVIMGLVRPEQGDVLVEGAPLHAAGGLLQARRSLGYLFQNPDDQLFCPTVLEDVAFGPLNLGVKPAEARDLAVACLELVGLAGFEERLTHCLSGGEKRLVSLAGVLAMRPKALLLDEPTTGLDPASKDRVAGVLEGLDLALLVVSHEWDFLAQVARRHVLLDHGHLHPAHEAPHFHRHVHPLGSIPHEHA</sequence>
<dbReference type="Pfam" id="PF00005">
    <property type="entry name" value="ABC_tran"/>
    <property type="match status" value="1"/>
</dbReference>
<accession>A0A6V8LQ39</accession>
<dbReference type="Gene3D" id="3.40.50.300">
    <property type="entry name" value="P-loop containing nucleotide triphosphate hydrolases"/>
    <property type="match status" value="1"/>
</dbReference>
<keyword evidence="3" id="KW-0547">Nucleotide-binding</keyword>
<evidence type="ECO:0000256" key="4">
    <source>
        <dbReference type="ARBA" id="ARBA00022840"/>
    </source>
</evidence>
<evidence type="ECO:0000256" key="2">
    <source>
        <dbReference type="ARBA" id="ARBA00022448"/>
    </source>
</evidence>
<keyword evidence="6" id="KW-0378">Hydrolase</keyword>
<dbReference type="InterPro" id="IPR003439">
    <property type="entry name" value="ABC_transporter-like_ATP-bd"/>
</dbReference>
<dbReference type="EMBL" id="BLTE01000011">
    <property type="protein sequence ID" value="GFK94643.1"/>
    <property type="molecule type" value="Genomic_DNA"/>
</dbReference>
<dbReference type="CDD" id="cd03225">
    <property type="entry name" value="ABC_cobalt_CbiO_domain1"/>
    <property type="match status" value="1"/>
</dbReference>
<organism evidence="6 7">
    <name type="scientific">Fundidesulfovibrio magnetotacticus</name>
    <dbReference type="NCBI Taxonomy" id="2730080"/>
    <lineage>
        <taxon>Bacteria</taxon>
        <taxon>Pseudomonadati</taxon>
        <taxon>Thermodesulfobacteriota</taxon>
        <taxon>Desulfovibrionia</taxon>
        <taxon>Desulfovibrionales</taxon>
        <taxon>Desulfovibrionaceae</taxon>
        <taxon>Fundidesulfovibrio</taxon>
    </lineage>
</organism>
<dbReference type="PANTHER" id="PTHR43553">
    <property type="entry name" value="HEAVY METAL TRANSPORTER"/>
    <property type="match status" value="1"/>
</dbReference>
<reference evidence="6 7" key="2">
    <citation type="submission" date="2020-05" db="EMBL/GenBank/DDBJ databases">
        <title>Draft genome sequence of Desulfovibrio sp. strainFSS-1.</title>
        <authorList>
            <person name="Shimoshige H."/>
            <person name="Kobayashi H."/>
            <person name="Maekawa T."/>
        </authorList>
    </citation>
    <scope>NUCLEOTIDE SEQUENCE [LARGE SCALE GENOMIC DNA]</scope>
    <source>
        <strain evidence="6 7">SIID29052-01</strain>
    </source>
</reference>
<keyword evidence="4 6" id="KW-0067">ATP-binding</keyword>
<dbReference type="InterPro" id="IPR017871">
    <property type="entry name" value="ABC_transporter-like_CS"/>
</dbReference>